<comment type="caution">
    <text evidence="3">The sequence shown here is derived from an EMBL/GenBank/DDBJ whole genome shotgun (WGS) entry which is preliminary data.</text>
</comment>
<keyword evidence="2" id="KW-0812">Transmembrane</keyword>
<proteinExistence type="predicted"/>
<sequence length="109" mass="12117">MIIATAWVAIKFFWPSLPYDVADYTHPLAVGLITDLVILLGILAIWACDAIGMAMRRPPRQFQPQGYVPQQFPPPNYAPQTPPPSYPAPEIPPQSTYQPKHSRPAPPTL</sequence>
<keyword evidence="4" id="KW-1185">Reference proteome</keyword>
<keyword evidence="2" id="KW-0472">Membrane</keyword>
<evidence type="ECO:0000256" key="2">
    <source>
        <dbReference type="SAM" id="Phobius"/>
    </source>
</evidence>
<dbReference type="STRING" id="1077974.GOEFS_075_00470"/>
<evidence type="ECO:0000256" key="1">
    <source>
        <dbReference type="SAM" id="MobiDB-lite"/>
    </source>
</evidence>
<evidence type="ECO:0000313" key="4">
    <source>
        <dbReference type="Proteomes" id="UP000035034"/>
    </source>
</evidence>
<keyword evidence="2" id="KW-1133">Transmembrane helix</keyword>
<evidence type="ECO:0000313" key="3">
    <source>
        <dbReference type="EMBL" id="GAB19126.1"/>
    </source>
</evidence>
<feature type="region of interest" description="Disordered" evidence="1">
    <location>
        <begin position="62"/>
        <end position="109"/>
    </location>
</feature>
<dbReference type="RefSeq" id="WP_007318461.1">
    <property type="nucleotide sequence ID" value="NZ_BAEH01000075.1"/>
</dbReference>
<dbReference type="Proteomes" id="UP000035034">
    <property type="component" value="Unassembled WGS sequence"/>
</dbReference>
<organism evidence="3 4">
    <name type="scientific">Gordonia effusa NBRC 100432</name>
    <dbReference type="NCBI Taxonomy" id="1077974"/>
    <lineage>
        <taxon>Bacteria</taxon>
        <taxon>Bacillati</taxon>
        <taxon>Actinomycetota</taxon>
        <taxon>Actinomycetes</taxon>
        <taxon>Mycobacteriales</taxon>
        <taxon>Gordoniaceae</taxon>
        <taxon>Gordonia</taxon>
    </lineage>
</organism>
<dbReference type="AlphaFoldDB" id="H0R221"/>
<reference evidence="3 4" key="1">
    <citation type="submission" date="2011-12" db="EMBL/GenBank/DDBJ databases">
        <title>Whole genome shotgun sequence of Gordonia effusa NBRC 100432.</title>
        <authorList>
            <person name="Yoshida I."/>
            <person name="Takarada H."/>
            <person name="Hosoyama A."/>
            <person name="Tsuchikane K."/>
            <person name="Katsumata H."/>
            <person name="Yamazaki S."/>
            <person name="Fujita N."/>
        </authorList>
    </citation>
    <scope>NUCLEOTIDE SEQUENCE [LARGE SCALE GENOMIC DNA]</scope>
    <source>
        <strain evidence="3 4">NBRC 100432</strain>
    </source>
</reference>
<name>H0R221_9ACTN</name>
<dbReference type="EMBL" id="BAEH01000075">
    <property type="protein sequence ID" value="GAB19126.1"/>
    <property type="molecule type" value="Genomic_DNA"/>
</dbReference>
<feature type="compositionally biased region" description="Pro residues" evidence="1">
    <location>
        <begin position="71"/>
        <end position="92"/>
    </location>
</feature>
<accession>H0R221</accession>
<protein>
    <submittedName>
        <fullName evidence="3">Uncharacterized protein</fullName>
    </submittedName>
</protein>
<feature type="transmembrane region" description="Helical" evidence="2">
    <location>
        <begin position="28"/>
        <end position="48"/>
    </location>
</feature>
<gene>
    <name evidence="3" type="ORF">GOEFS_075_00470</name>
</gene>